<evidence type="ECO:0000313" key="2">
    <source>
        <dbReference type="EMBL" id="QSE98526.1"/>
    </source>
</evidence>
<dbReference type="EMBL" id="CP070608">
    <property type="protein sequence ID" value="QSE98526.1"/>
    <property type="molecule type" value="Genomic_DNA"/>
</dbReference>
<dbReference type="AlphaFoldDB" id="A0A975A1N8"/>
<protein>
    <submittedName>
        <fullName evidence="2">Uncharacterized protein</fullName>
    </submittedName>
</protein>
<accession>A0A975A1N8</accession>
<name>A0A975A1N8_9BACT</name>
<evidence type="ECO:0000256" key="1">
    <source>
        <dbReference type="SAM" id="Coils"/>
    </source>
</evidence>
<proteinExistence type="predicted"/>
<dbReference type="RefSeq" id="WP_205723040.1">
    <property type="nucleotide sequence ID" value="NZ_CP070608.1"/>
</dbReference>
<dbReference type="Proteomes" id="UP000662783">
    <property type="component" value="Chromosome"/>
</dbReference>
<evidence type="ECO:0000313" key="3">
    <source>
        <dbReference type="Proteomes" id="UP000662783"/>
    </source>
</evidence>
<keyword evidence="3" id="KW-1185">Reference proteome</keyword>
<organism evidence="2 3">
    <name type="scientific">Fulvivirga lutea</name>
    <dbReference type="NCBI Taxonomy" id="2810512"/>
    <lineage>
        <taxon>Bacteria</taxon>
        <taxon>Pseudomonadati</taxon>
        <taxon>Bacteroidota</taxon>
        <taxon>Cytophagia</taxon>
        <taxon>Cytophagales</taxon>
        <taxon>Fulvivirgaceae</taxon>
        <taxon>Fulvivirga</taxon>
    </lineage>
</organism>
<dbReference type="KEGG" id="fuv:JR347_05445"/>
<keyword evidence="1" id="KW-0175">Coiled coil</keyword>
<feature type="coiled-coil region" evidence="1">
    <location>
        <begin position="3"/>
        <end position="48"/>
    </location>
</feature>
<reference evidence="2" key="1">
    <citation type="submission" date="2021-02" db="EMBL/GenBank/DDBJ databases">
        <title>Fulvivirga sp. S481 isolated from sea water.</title>
        <authorList>
            <person name="Bae S.S."/>
            <person name="Baek K."/>
        </authorList>
    </citation>
    <scope>NUCLEOTIDE SEQUENCE</scope>
    <source>
        <strain evidence="2">S481</strain>
    </source>
</reference>
<sequence length="67" mass="7844">MSKQEIEKLLVDAINKLNALDESYSHQLTELKERIDFLEEMVSSQKNMLKDSVEYIRKIENGSTVNR</sequence>
<gene>
    <name evidence="2" type="ORF">JR347_05445</name>
</gene>